<dbReference type="InterPro" id="IPR030379">
    <property type="entry name" value="G_SEPTIN_dom"/>
</dbReference>
<keyword evidence="14 21" id="KW-0342">GTP-binding</keyword>
<dbReference type="Ensembl" id="ENSCGRT00001003035.1">
    <property type="protein sequence ID" value="ENSCGRP00001002333.1"/>
    <property type="gene ID" value="ENSCGRG00001002491.1"/>
</dbReference>
<dbReference type="GO" id="GO:0005819">
    <property type="term" value="C:spindle"/>
    <property type="evidence" value="ECO:0007669"/>
    <property type="project" value="UniProtKB-SubCell"/>
</dbReference>
<keyword evidence="18" id="KW-0137">Centromere</keyword>
<sequence>VANRQAAEERSVNSSTMVAQMKNLEGYVGFANLPNQVYRKSSTLISSLFLTDLYSLEIKKTVQVEQSKVLIKEGGVQLLLTIVDTLGFGDAVDNSNCWQPIIDYIDSKFEDYLNAESPVNRRQMPDNRVQYCLYFIAPSGHGLKPLDIEFMKCLHEKVNIIPLIAKLVKKIKDHLPLAVVGSNTIIEVNGQRVRGRQYPWGVAEVENGEHCDFTILRNMLIRTHMQDLKDNYRGRKLAAVTYNGVDNNKNKGQFTKSPLVQMEEERREHVAKMKKMEMEMEQVFEMKVKEKVQKLKDSEAELQRRHEQMKKNLEAQHKELEENKLGSSMTHFRATELFKNLGKEQEERQDLLNSIDHQLCISCQYASLDISVCWICLTNLHQFYP</sequence>
<dbReference type="GO" id="GO:0032154">
    <property type="term" value="C:cleavage furrow"/>
    <property type="evidence" value="ECO:0007669"/>
    <property type="project" value="UniProtKB-SubCell"/>
</dbReference>
<comment type="similarity">
    <text evidence="20 21">Belongs to the TRAFAC class TrmE-Era-EngA-EngB-Septin-like GTPase superfamily. Septin GTPase family.</text>
</comment>
<evidence type="ECO:0000256" key="4">
    <source>
        <dbReference type="ARBA" id="ARBA00004626"/>
    </source>
</evidence>
<comment type="subcellular location">
    <subcellularLocation>
        <location evidence="5">Chromosome</location>
        <location evidence="5">Centromere</location>
        <location evidence="5">Kinetochore</location>
    </subcellularLocation>
    <subcellularLocation>
        <location evidence="4">Cleavage furrow</location>
    </subcellularLocation>
    <subcellularLocation>
        <location evidence="3">Cytoplasm</location>
        <location evidence="3">Cytoskeleton</location>
        <location evidence="3">Cilium axoneme</location>
    </subcellularLocation>
    <subcellularLocation>
        <location evidence="1">Cytoplasm</location>
        <location evidence="1">Cytoskeleton</location>
        <location evidence="1">Spindle</location>
    </subcellularLocation>
    <subcellularLocation>
        <location evidence="2">Midbody</location>
    </subcellularLocation>
</comment>
<dbReference type="InterPro" id="IPR008115">
    <property type="entry name" value="Septin7"/>
</dbReference>
<dbReference type="PANTHER" id="PTHR18884">
    <property type="entry name" value="SEPTIN"/>
    <property type="match status" value="1"/>
</dbReference>
<keyword evidence="12 22" id="KW-0175">Coiled coil</keyword>
<organism evidence="24 25">
    <name type="scientific">Cricetulus griseus</name>
    <name type="common">Chinese hamster</name>
    <name type="synonym">Cricetulus barabensis griseus</name>
    <dbReference type="NCBI Taxonomy" id="10029"/>
    <lineage>
        <taxon>Eukaryota</taxon>
        <taxon>Metazoa</taxon>
        <taxon>Chordata</taxon>
        <taxon>Craniata</taxon>
        <taxon>Vertebrata</taxon>
        <taxon>Euteleostomi</taxon>
        <taxon>Mammalia</taxon>
        <taxon>Eutheria</taxon>
        <taxon>Euarchontoglires</taxon>
        <taxon>Glires</taxon>
        <taxon>Rodentia</taxon>
        <taxon>Myomorpha</taxon>
        <taxon>Muroidea</taxon>
        <taxon>Cricetidae</taxon>
        <taxon>Cricetinae</taxon>
        <taxon>Cricetulus</taxon>
    </lineage>
</organism>
<evidence type="ECO:0000256" key="20">
    <source>
        <dbReference type="PIRNR" id="PIRNR006698"/>
    </source>
</evidence>
<evidence type="ECO:0000256" key="1">
    <source>
        <dbReference type="ARBA" id="ARBA00004186"/>
    </source>
</evidence>
<proteinExistence type="inferred from homology"/>
<dbReference type="PROSITE" id="PS51719">
    <property type="entry name" value="G_SEPTIN"/>
    <property type="match status" value="1"/>
</dbReference>
<evidence type="ECO:0000256" key="13">
    <source>
        <dbReference type="ARBA" id="ARBA00023069"/>
    </source>
</evidence>
<evidence type="ECO:0000256" key="21">
    <source>
        <dbReference type="RuleBase" id="RU004560"/>
    </source>
</evidence>
<evidence type="ECO:0000256" key="5">
    <source>
        <dbReference type="ARBA" id="ARBA00004629"/>
    </source>
</evidence>
<comment type="subunit">
    <text evidence="20">Septins polymerize into heterooligomeric protein complexes that form filaments.</text>
</comment>
<keyword evidence="6" id="KW-0158">Chromosome</keyword>
<comment type="function">
    <text evidence="19">Filament-forming cytoskeletal GTPase. Required for normal organization of the actin cytoskeleton. Required for normal progress through mitosis. Involved in cytokinesis. Required for normal association of CENPE with the kinetochore. Plays a role in ciliogenesis and collective cell movements. Forms a filamentous structure with SEPTIN12, SEPTIN6, SEPTIN2 and probably SEPTIN4 at the sperm annulus which is required for the structural integrity and motility of the sperm tail during postmeiotic differentiation.</text>
</comment>
<dbReference type="GO" id="GO:0030496">
    <property type="term" value="C:midbody"/>
    <property type="evidence" value="ECO:0007669"/>
    <property type="project" value="UniProtKB-SubCell"/>
</dbReference>
<reference evidence="24" key="2">
    <citation type="submission" date="2025-09" db="UniProtKB">
        <authorList>
            <consortium name="Ensembl"/>
        </authorList>
    </citation>
    <scope>IDENTIFICATION</scope>
</reference>
<evidence type="ECO:0000256" key="15">
    <source>
        <dbReference type="ARBA" id="ARBA00023212"/>
    </source>
</evidence>
<evidence type="ECO:0000256" key="22">
    <source>
        <dbReference type="SAM" id="Coils"/>
    </source>
</evidence>
<keyword evidence="9 21" id="KW-0547">Nucleotide-binding</keyword>
<dbReference type="PRINTS" id="PR01742">
    <property type="entry name" value="SEPTIN7"/>
</dbReference>
<protein>
    <recommendedName>
        <fullName evidence="20">Septin</fullName>
    </recommendedName>
</protein>
<keyword evidence="17" id="KW-0131">Cell cycle</keyword>
<evidence type="ECO:0000313" key="25">
    <source>
        <dbReference type="Proteomes" id="UP000694386"/>
    </source>
</evidence>
<feature type="domain" description="Septin-type G" evidence="23">
    <location>
        <begin position="14"/>
        <end position="290"/>
    </location>
</feature>
<evidence type="ECO:0000256" key="14">
    <source>
        <dbReference type="ARBA" id="ARBA00023134"/>
    </source>
</evidence>
<dbReference type="GO" id="GO:0031105">
    <property type="term" value="C:septin complex"/>
    <property type="evidence" value="ECO:0007669"/>
    <property type="project" value="InterPro"/>
</dbReference>
<keyword evidence="8" id="KW-0132">Cell division</keyword>
<dbReference type="SUPFAM" id="SSF52540">
    <property type="entry name" value="P-loop containing nucleoside triphosphate hydrolases"/>
    <property type="match status" value="1"/>
</dbReference>
<dbReference type="CDD" id="cd01850">
    <property type="entry name" value="CDC_Septin"/>
    <property type="match status" value="1"/>
</dbReference>
<evidence type="ECO:0000256" key="12">
    <source>
        <dbReference type="ARBA" id="ARBA00023054"/>
    </source>
</evidence>
<name>A0A8C2LFD1_CRIGR</name>
<dbReference type="PIRSF" id="PIRSF006698">
    <property type="entry name" value="Septin"/>
    <property type="match status" value="1"/>
</dbReference>
<evidence type="ECO:0000259" key="23">
    <source>
        <dbReference type="PROSITE" id="PS51719"/>
    </source>
</evidence>
<evidence type="ECO:0000256" key="7">
    <source>
        <dbReference type="ARBA" id="ARBA00022490"/>
    </source>
</evidence>
<feature type="coiled-coil region" evidence="22">
    <location>
        <begin position="259"/>
        <end position="323"/>
    </location>
</feature>
<dbReference type="InterPro" id="IPR027417">
    <property type="entry name" value="P-loop_NTPase"/>
</dbReference>
<keyword evidence="7" id="KW-0963">Cytoplasm</keyword>
<evidence type="ECO:0000256" key="17">
    <source>
        <dbReference type="ARBA" id="ARBA00023306"/>
    </source>
</evidence>
<keyword evidence="13" id="KW-0969">Cilium</keyword>
<accession>A0A8C2LFD1</accession>
<evidence type="ECO:0000256" key="9">
    <source>
        <dbReference type="ARBA" id="ARBA00022741"/>
    </source>
</evidence>
<dbReference type="Proteomes" id="UP000694386">
    <property type="component" value="Unplaced"/>
</dbReference>
<evidence type="ECO:0000256" key="11">
    <source>
        <dbReference type="ARBA" id="ARBA00022838"/>
    </source>
</evidence>
<evidence type="ECO:0000256" key="8">
    <source>
        <dbReference type="ARBA" id="ARBA00022618"/>
    </source>
</evidence>
<keyword evidence="11" id="KW-0995">Kinetochore</keyword>
<keyword evidence="16" id="KW-0966">Cell projection</keyword>
<dbReference type="InterPro" id="IPR016491">
    <property type="entry name" value="Septin"/>
</dbReference>
<keyword evidence="15 20" id="KW-0206">Cytoskeleton</keyword>
<evidence type="ECO:0000313" key="24">
    <source>
        <dbReference type="Ensembl" id="ENSCGRP00001002333.1"/>
    </source>
</evidence>
<dbReference type="GO" id="GO:0005930">
    <property type="term" value="C:axoneme"/>
    <property type="evidence" value="ECO:0007669"/>
    <property type="project" value="UniProtKB-SubCell"/>
</dbReference>
<evidence type="ECO:0000256" key="2">
    <source>
        <dbReference type="ARBA" id="ARBA00004214"/>
    </source>
</evidence>
<dbReference type="AlphaFoldDB" id="A0A8C2LFD1"/>
<evidence type="ECO:0000256" key="10">
    <source>
        <dbReference type="ARBA" id="ARBA00022776"/>
    </source>
</evidence>
<dbReference type="GO" id="GO:0051301">
    <property type="term" value="P:cell division"/>
    <property type="evidence" value="ECO:0007669"/>
    <property type="project" value="UniProtKB-KW"/>
</dbReference>
<evidence type="ECO:0000256" key="19">
    <source>
        <dbReference type="ARBA" id="ARBA00045753"/>
    </source>
</evidence>
<dbReference type="GO" id="GO:0000776">
    <property type="term" value="C:kinetochore"/>
    <property type="evidence" value="ECO:0007669"/>
    <property type="project" value="UniProtKB-KW"/>
</dbReference>
<evidence type="ECO:0000256" key="3">
    <source>
        <dbReference type="ARBA" id="ARBA00004430"/>
    </source>
</evidence>
<evidence type="ECO:0000256" key="6">
    <source>
        <dbReference type="ARBA" id="ARBA00022454"/>
    </source>
</evidence>
<reference evidence="24" key="1">
    <citation type="submission" date="2025-08" db="UniProtKB">
        <authorList>
            <consortium name="Ensembl"/>
        </authorList>
    </citation>
    <scope>IDENTIFICATION</scope>
</reference>
<dbReference type="GO" id="GO:0005525">
    <property type="term" value="F:GTP binding"/>
    <property type="evidence" value="ECO:0007669"/>
    <property type="project" value="UniProtKB-UniRule"/>
</dbReference>
<dbReference type="Pfam" id="PF00735">
    <property type="entry name" value="Septin"/>
    <property type="match status" value="2"/>
</dbReference>
<keyword evidence="10" id="KW-0498">Mitosis</keyword>
<evidence type="ECO:0000256" key="16">
    <source>
        <dbReference type="ARBA" id="ARBA00023273"/>
    </source>
</evidence>
<dbReference type="Gene3D" id="3.40.50.300">
    <property type="entry name" value="P-loop containing nucleotide triphosphate hydrolases"/>
    <property type="match status" value="2"/>
</dbReference>
<evidence type="ECO:0000256" key="18">
    <source>
        <dbReference type="ARBA" id="ARBA00023328"/>
    </source>
</evidence>